<evidence type="ECO:0000256" key="3">
    <source>
        <dbReference type="ARBA" id="ARBA00002695"/>
    </source>
</evidence>
<dbReference type="PRINTS" id="PR00415">
    <property type="entry name" value="ACONITASE"/>
</dbReference>
<dbReference type="SUPFAM" id="SSF52016">
    <property type="entry name" value="LeuD/IlvD-like"/>
    <property type="match status" value="1"/>
</dbReference>
<dbReference type="GO" id="GO:0003861">
    <property type="term" value="F:3-isopropylmalate dehydratase activity"/>
    <property type="evidence" value="ECO:0007669"/>
    <property type="project" value="UniProtKB-EC"/>
</dbReference>
<evidence type="ECO:0000256" key="2">
    <source>
        <dbReference type="ARBA" id="ARBA00001966"/>
    </source>
</evidence>
<dbReference type="GO" id="GO:0009098">
    <property type="term" value="P:L-leucine biosynthetic process"/>
    <property type="evidence" value="ECO:0007669"/>
    <property type="project" value="UniProtKB-UniPathway"/>
</dbReference>
<dbReference type="SUPFAM" id="SSF53732">
    <property type="entry name" value="Aconitase iron-sulfur domain"/>
    <property type="match status" value="1"/>
</dbReference>
<dbReference type="InterPro" id="IPR015931">
    <property type="entry name" value="Acnase/IPM_dHydase_lsu_aba_1/3"/>
</dbReference>
<dbReference type="InterPro" id="IPR033940">
    <property type="entry name" value="IPMI_Swivel"/>
</dbReference>
<sequence length="419" mass="46862">MEARMTVCNMSIEMGARGGMIAPDNTTYDYLKGKEYAPKGKKFEEAVSFWKTLQTDQEATFDKEYTFLAEDISPMLTYGTNPGMGIKIDEAIPQTENEKALAYMGLKSGESLIGKKVEHVFIGSCTNSRIEDLRLVADFVKGKTRAKHTSVMIVPGSKEVERQAIEEGLDKVFERAGFELRQPGCSACLGMNEDKVPSGAYCVSTSNRNFEGRQGPGARTILASPLTAAATAVEVPLPIENIDTDQIIPARFLKSITREGFGNNLFRDWRFDKNENPQPDFVLNNPIYKGKILVAGKNFGCGSSREHAAWALHDYGFRIVISSFFADIFKGNALNNGLLPITVSEKVLDQIFQCIEEDPNHRFIIDVETQTLTIDSSNAIHFELDEYKKECLIKGYDDIDYLLSIKSKIEDFEQQQVIY</sequence>
<gene>
    <name evidence="18" type="ORF">CTOB1V02_LOCUS13354</name>
</gene>
<feature type="domain" description="Aconitase/3-isopropylmalate dehydratase large subunit alpha/beta/alpha" evidence="17">
    <location>
        <begin position="1"/>
        <end position="234"/>
    </location>
</feature>
<dbReference type="AlphaFoldDB" id="A0A7R8ZV59"/>
<dbReference type="GO" id="GO:0051539">
    <property type="term" value="F:4 iron, 4 sulfur cluster binding"/>
    <property type="evidence" value="ECO:0007669"/>
    <property type="project" value="UniProtKB-KW"/>
</dbReference>
<dbReference type="InterPro" id="IPR004431">
    <property type="entry name" value="3-IsopropMal_deHydase_ssu"/>
</dbReference>
<dbReference type="PANTHER" id="PTHR43822">
    <property type="entry name" value="HOMOACONITASE, MITOCHONDRIAL-RELATED"/>
    <property type="match status" value="1"/>
</dbReference>
<evidence type="ECO:0000256" key="15">
    <source>
        <dbReference type="ARBA" id="ARBA00031631"/>
    </source>
</evidence>
<dbReference type="NCBIfam" id="NF002458">
    <property type="entry name" value="PRK01641.1"/>
    <property type="match status" value="1"/>
</dbReference>
<dbReference type="UniPathway" id="UPA00048">
    <property type="reaction ID" value="UER00071"/>
</dbReference>
<accession>A0A7R8ZV59</accession>
<dbReference type="NCBIfam" id="TIGR00171">
    <property type="entry name" value="leuD"/>
    <property type="match status" value="1"/>
</dbReference>
<dbReference type="GO" id="GO:0046872">
    <property type="term" value="F:metal ion binding"/>
    <property type="evidence" value="ECO:0007669"/>
    <property type="project" value="UniProtKB-KW"/>
</dbReference>
<dbReference type="OrthoDB" id="10046960at2759"/>
<dbReference type="InterPro" id="IPR050067">
    <property type="entry name" value="IPM_dehydratase_rel_enz"/>
</dbReference>
<keyword evidence="12" id="KW-0411">Iron-sulfur</keyword>
<dbReference type="PANTHER" id="PTHR43822:SF9">
    <property type="entry name" value="3-ISOPROPYLMALATE DEHYDRATASE"/>
    <property type="match status" value="1"/>
</dbReference>
<evidence type="ECO:0000256" key="11">
    <source>
        <dbReference type="ARBA" id="ARBA00023004"/>
    </source>
</evidence>
<keyword evidence="8" id="KW-0004">4Fe-4S</keyword>
<dbReference type="Gene3D" id="3.30.499.10">
    <property type="entry name" value="Aconitase, domain 3"/>
    <property type="match status" value="2"/>
</dbReference>
<name>A0A7R8ZV59_9CRUS</name>
<evidence type="ECO:0000256" key="5">
    <source>
        <dbReference type="ARBA" id="ARBA00011998"/>
    </source>
</evidence>
<keyword evidence="13" id="KW-0456">Lyase</keyword>
<evidence type="ECO:0000256" key="4">
    <source>
        <dbReference type="ARBA" id="ARBA00004729"/>
    </source>
</evidence>
<comment type="cofactor">
    <cofactor evidence="2">
        <name>[4Fe-4S] cluster</name>
        <dbReference type="ChEBI" id="CHEBI:49883"/>
    </cofactor>
</comment>
<dbReference type="PROSITE" id="PS01244">
    <property type="entry name" value="ACONITASE_2"/>
    <property type="match status" value="1"/>
</dbReference>
<evidence type="ECO:0000259" key="17">
    <source>
        <dbReference type="Pfam" id="PF00330"/>
    </source>
</evidence>
<dbReference type="InterPro" id="IPR015928">
    <property type="entry name" value="Aconitase/3IPM_dehydase_swvl"/>
</dbReference>
<dbReference type="GO" id="GO:0009316">
    <property type="term" value="C:3-isopropylmalate dehydratase complex"/>
    <property type="evidence" value="ECO:0007669"/>
    <property type="project" value="InterPro"/>
</dbReference>
<dbReference type="EC" id="4.2.1.33" evidence="5"/>
<evidence type="ECO:0000256" key="1">
    <source>
        <dbReference type="ARBA" id="ARBA00000491"/>
    </source>
</evidence>
<keyword evidence="9" id="KW-0028">Amino-acid biosynthesis</keyword>
<evidence type="ECO:0000313" key="18">
    <source>
        <dbReference type="EMBL" id="CAD7235539.1"/>
    </source>
</evidence>
<keyword evidence="10" id="KW-0479">Metal-binding</keyword>
<protein>
    <recommendedName>
        <fullName evidence="6">3-isopropylmalate dehydratase</fullName>
        <ecNumber evidence="5">4.2.1.33</ecNumber>
    </recommendedName>
    <alternativeName>
        <fullName evidence="15">Alpha-IPM isomerase</fullName>
    </alternativeName>
    <alternativeName>
        <fullName evidence="16">Isopropylmalate isomerase</fullName>
    </alternativeName>
</protein>
<dbReference type="Gene3D" id="3.20.19.10">
    <property type="entry name" value="Aconitase, domain 4"/>
    <property type="match status" value="1"/>
</dbReference>
<evidence type="ECO:0000256" key="6">
    <source>
        <dbReference type="ARBA" id="ARBA00014371"/>
    </source>
</evidence>
<evidence type="ECO:0000256" key="12">
    <source>
        <dbReference type="ARBA" id="ARBA00023014"/>
    </source>
</evidence>
<comment type="pathway">
    <text evidence="4">Amino-acid biosynthesis; L-leucine biosynthesis; L-leucine from 3-methyl-2-oxobutanoate: step 2/4.</text>
</comment>
<dbReference type="FunFam" id="3.20.19.10:FF:000003">
    <property type="entry name" value="3-isopropylmalate dehydratase small subunit"/>
    <property type="match status" value="1"/>
</dbReference>
<dbReference type="HAMAP" id="MF_01031">
    <property type="entry name" value="LeuD_type1"/>
    <property type="match status" value="1"/>
</dbReference>
<keyword evidence="14" id="KW-0100">Branched-chain amino acid biosynthesis</keyword>
<evidence type="ECO:0000256" key="13">
    <source>
        <dbReference type="ARBA" id="ARBA00023239"/>
    </source>
</evidence>
<evidence type="ECO:0000256" key="7">
    <source>
        <dbReference type="ARBA" id="ARBA00022430"/>
    </source>
</evidence>
<keyword evidence="7" id="KW-0432">Leucine biosynthesis</keyword>
<dbReference type="InterPro" id="IPR018136">
    <property type="entry name" value="Aconitase_4Fe-4S_BS"/>
</dbReference>
<comment type="catalytic activity">
    <reaction evidence="1">
        <text>(2R,3S)-3-isopropylmalate = (2S)-2-isopropylmalate</text>
        <dbReference type="Rhea" id="RHEA:32287"/>
        <dbReference type="ChEBI" id="CHEBI:1178"/>
        <dbReference type="ChEBI" id="CHEBI:35121"/>
        <dbReference type="EC" id="4.2.1.33"/>
    </reaction>
</comment>
<reference evidence="18" key="1">
    <citation type="submission" date="2020-11" db="EMBL/GenBank/DDBJ databases">
        <authorList>
            <person name="Tran Van P."/>
        </authorList>
    </citation>
    <scope>NUCLEOTIDE SEQUENCE</scope>
</reference>
<evidence type="ECO:0000256" key="8">
    <source>
        <dbReference type="ARBA" id="ARBA00022485"/>
    </source>
</evidence>
<evidence type="ECO:0000256" key="16">
    <source>
        <dbReference type="ARBA" id="ARBA00033368"/>
    </source>
</evidence>
<comment type="function">
    <text evidence="3">Catalyzes the isomerization between 2-isopropylmalate and 3-isopropylmalate, via the formation of 2-isopropylmaleate.</text>
</comment>
<evidence type="ECO:0000256" key="10">
    <source>
        <dbReference type="ARBA" id="ARBA00022723"/>
    </source>
</evidence>
<dbReference type="EMBL" id="OB673311">
    <property type="protein sequence ID" value="CAD7235539.1"/>
    <property type="molecule type" value="Genomic_DNA"/>
</dbReference>
<dbReference type="CDD" id="cd01577">
    <property type="entry name" value="IPMI_Swivel"/>
    <property type="match status" value="1"/>
</dbReference>
<organism evidence="18">
    <name type="scientific">Cyprideis torosa</name>
    <dbReference type="NCBI Taxonomy" id="163714"/>
    <lineage>
        <taxon>Eukaryota</taxon>
        <taxon>Metazoa</taxon>
        <taxon>Ecdysozoa</taxon>
        <taxon>Arthropoda</taxon>
        <taxon>Crustacea</taxon>
        <taxon>Oligostraca</taxon>
        <taxon>Ostracoda</taxon>
        <taxon>Podocopa</taxon>
        <taxon>Podocopida</taxon>
        <taxon>Cytherocopina</taxon>
        <taxon>Cytheroidea</taxon>
        <taxon>Cytherideidae</taxon>
        <taxon>Cyprideis</taxon>
    </lineage>
</organism>
<dbReference type="PROSITE" id="PS00450">
    <property type="entry name" value="ACONITASE_1"/>
    <property type="match status" value="1"/>
</dbReference>
<dbReference type="InterPro" id="IPR001030">
    <property type="entry name" value="Acoase/IPM_deHydtase_lsu_aba"/>
</dbReference>
<proteinExistence type="inferred from homology"/>
<evidence type="ECO:0000256" key="14">
    <source>
        <dbReference type="ARBA" id="ARBA00023304"/>
    </source>
</evidence>
<dbReference type="InterPro" id="IPR036008">
    <property type="entry name" value="Aconitase_4Fe-4S_dom"/>
</dbReference>
<evidence type="ECO:0000256" key="9">
    <source>
        <dbReference type="ARBA" id="ARBA00022605"/>
    </source>
</evidence>
<keyword evidence="11" id="KW-0408">Iron</keyword>
<dbReference type="Pfam" id="PF00330">
    <property type="entry name" value="Aconitase"/>
    <property type="match status" value="1"/>
</dbReference>